<dbReference type="Gene3D" id="2.60.120.200">
    <property type="match status" value="1"/>
</dbReference>
<dbReference type="Pfam" id="PF22352">
    <property type="entry name" value="K319L-like_PKD"/>
    <property type="match status" value="1"/>
</dbReference>
<feature type="coiled-coil region" evidence="3">
    <location>
        <begin position="2088"/>
        <end position="2124"/>
    </location>
</feature>
<dbReference type="Gene3D" id="1.20.1270.70">
    <property type="entry name" value="Designed single chain three-helix bundle"/>
    <property type="match status" value="3"/>
</dbReference>
<dbReference type="RefSeq" id="WP_187559302.1">
    <property type="nucleotide sequence ID" value="NZ_JACRTP010000012.1"/>
</dbReference>
<keyword evidence="7" id="KW-1185">Reference proteome</keyword>
<dbReference type="EMBL" id="JACRTP010000012">
    <property type="protein sequence ID" value="MBC8630048.1"/>
    <property type="molecule type" value="Genomic_DNA"/>
</dbReference>
<evidence type="ECO:0000256" key="2">
    <source>
        <dbReference type="PROSITE-ProRule" id="PRU00591"/>
    </source>
</evidence>
<dbReference type="Proteomes" id="UP000661649">
    <property type="component" value="Unassembled WGS sequence"/>
</dbReference>
<dbReference type="Gene3D" id="2.60.40.10">
    <property type="entry name" value="Immunoglobulins"/>
    <property type="match status" value="1"/>
</dbReference>
<feature type="repeat" description="Cell wall-binding" evidence="2">
    <location>
        <begin position="2433"/>
        <end position="2452"/>
    </location>
</feature>
<sequence length="2608" mass="288810">MDKKQVPRSILSIAISTIMVLGNYLPYLGSIDVLAATDGMIAEKTENGYHLKNDYFDVETGKYGEITSLKIVGDEFDTNYVMNVKDNPKQDTGAHEWLGDLMFKTKKDGEDSWSESLTNSSDAGRTVELKDNKIIVTYDNSKAEGTRAIKDFKLIETYSLVDDQLKWDITVENTNDSDLVFGDFGVPLAFHEIWVNQGEAYEACTVDHSFVGKDSSYVYATRPSGQGHFLLMTPETETGAGFEYQDHWQVGQRRAEEKEWCMDQADWANGLNVFYIHSDAISKDAKSGNKGYMESSSMTLKAGESKTYSFNFTGVADESEMKTELYDEGIIDAVAVPGMTFAKDMPAKMYLHTKVDAKDISFEYRCPHTNNLHQGTNTVSNNLACERTDENTYAKYLETKEINGEQYHIYEIAFGDLGQNDIIVNYKQDGEEKTTMLQFYMMDDLKSALSTHSDFLLKTQWDAAGEIQDKVFDDWMMDIKSKRGSFNGYWGWGDDWGYVHGEYLAEMNSYNPVKEQVQALDEYLNVAIWQNLMGEHQEDYLIHDFLMEEPNSTPTYRGFAYPHIYNTYFAMYKIAKQYPDLIDYIEDADTYLLRCYNIMDALYNEGTVGYNWATGLMGESTTPDIIEALQERGYEEEAENLTSIMEKKFQNFANDPYPYISEYPYDNTSEEAIYTLAKMFGNDSVMSKVNEKTRACRGVQPIWYHYGNPTTICGENWFNFQYTASLAGYCMDDWLRFENNGLSSDEMGEAQRINYAGKLANFTVINSGQIDADPENIGTVSWTYQSEMGNDTALGTGGGKLHNGWRQMSGEADLALFGAVRIASSDVAVDPVFGLFGYGCEVTDNGVSYSVVPLDGVYHRLNLINNKISLELYRDQYDSATVSKDGSTISMNIVNVTGVEHESNLDLTGIPAGNYQVLVNGEVAGSFIAGEGTTTVALPLPAGDSAKVEIKAGDLLENTTPIVDAGKDVTTAVNETVMLHGSARDNAWLHTEPAVKWSVEEAPEEAEVNFSNTEATSTKVSFPKAGEYTLKLTAKGKSNSASDTVKVTVEGEADLPEILAHYDFEAANMDTANKKVKDISGSGIDAQQKGNVEVAEGKDGGNGISMDGEIGGYVKLSSDLTKNTKEATISMDVKLNGTQTNGTRLFEFGDMDGNVFQVSFESANELSMTVTNLETNESETAKAGVLLNSGSWQNVEVTLKDNIAVLYINGEAYAQIKDAGFSFDKLGKTQKNFIGRASSESSPWLNGTYDNFKMLSKAVSAEELKKEYGSEAETTIKNVVILPVITSVGVAPNMPKTAKVEYSNGLCKYESITWDDIEKSLYTKRGEFEANGKLEAIDYPVSTKVQVVEGKEQNIALIATPTAIVNTPEDLGGVAGLNDGYDPASSRDTSHGVWHNWQGGNQSGDAWVQYTWNNEVTITGTDAYYFTDGNFAPASVSYQYLDADGNWKEVENGDGFGVKLNQYNKTTFAPVTTTAIRMWMKPKTLGCGVIEWKVYGYSNEMAADKQLLKSALDKAKSVDTSLFEEGADATLSAAIEEAQAVYDNKEATQDEVDAAAAKLERVIASLPAKDGNLAFSATASTSFVSGWEKLSGINDGLIPENSYNPGIARYGTWGNTSKSETLTYTWGSEVTLKGSDIYFWYDGSETDNGGINLPTSYVYEYLDADGNWKEVPNASAYNLDIDKFNATTFDEVTTTAIRVTLNKQAEDGNGVGVVEWKVYGTLAPVDKSELTEAIKEAETLEAGSYTEESWTAFTKALANAKAIEADAQASKKEAETALSALIKAQNNLEEVTETPDKTALTEMIQEAETKQQEVYTEESWNAFKTALDTAKEVAESEIATKEQIEEALSNLKEAMANLELSKPDTEVKNLAPDAKTDGLCNYDGLDGRIDDLGGLASLNNEKEPANSADTSNGVWHNWHNRYAEDGSVVDGWVSYTWEKAVEIESMDVYYFQDGGGNFLPQSASVEYLDENGNWVKVADAQNLECAADKYNTIALGKLKTTAVRLTVAPQLREGATEDASRGTGIIEWKVNGVYAVEEPETVNKEALSAALVLAEQKEESAYTEESWNAFKEAFDAAKEVYAKEDATQAEVDAAVAALETAMEALKEKADKTELNALIERAKEKNEADYTTESFETFKTALETAEKAAENENATQAEVDAVKTALAEAMQNLVEKQEVNKGALQAAIEEADKKVKEDYTEESFESFERVLKSAKEVYADENAAQEEVDNQTALLNVAMANLVAKPTEPENPADKSKLESALEKAEALTRADYTEETWNIFAEALEKAQRVAGNETATQEEVDEAVSGLESAMAQLEKVDGGEEKPSFEELKALVEKAEELNKDDYVASTWDKFAQALEAAKAVLDLDDATQTEIEAAEENLQKAMEALLSKTGWQVINGQKYYYGEDGTKKTGWQEIDGKKYYFGEENDGAMKTYWQQINGKWYFFGNDGVMRTYWQKIWGKWYFLGNASDGAMKTGWQKIWGKWYYLGSANDGAMKTGWQQVYGKWYYLGSAEDGSMKTYWQQINGKWYFFGGADDGAMKTGWQKIWGKWYYLGSANDGAMKTGWQKINGKWYYFGGEQDGSMKSNVWVGDYYLDNSGVWSKTKKSK</sequence>
<feature type="transmembrane region" description="Helical" evidence="4">
    <location>
        <begin position="9"/>
        <end position="27"/>
    </location>
</feature>
<keyword evidence="1" id="KW-0677">Repeat</keyword>
<feature type="coiled-coil region" evidence="3">
    <location>
        <begin position="1834"/>
        <end position="1861"/>
    </location>
</feature>
<evidence type="ECO:0000313" key="6">
    <source>
        <dbReference type="EMBL" id="MBC8630048.1"/>
    </source>
</evidence>
<keyword evidence="3" id="KW-0175">Coiled coil</keyword>
<dbReference type="SUPFAM" id="SSF49899">
    <property type="entry name" value="Concanavalin A-like lectins/glucanases"/>
    <property type="match status" value="1"/>
</dbReference>
<dbReference type="InterPro" id="IPR013320">
    <property type="entry name" value="ConA-like_dom_sf"/>
</dbReference>
<dbReference type="Pfam" id="PF19127">
    <property type="entry name" value="Choline_bind_3"/>
    <property type="match status" value="3"/>
</dbReference>
<reference evidence="6 7" key="1">
    <citation type="submission" date="2020-08" db="EMBL/GenBank/DDBJ databases">
        <title>Genome public.</title>
        <authorList>
            <person name="Liu C."/>
            <person name="Sun Q."/>
        </authorList>
    </citation>
    <scope>NUCLEOTIDE SEQUENCE [LARGE SCALE GENOMIC DNA]</scope>
    <source>
        <strain evidence="6 7">3_YM_SP_D4_24.mj</strain>
    </source>
</reference>
<keyword evidence="4" id="KW-0472">Membrane</keyword>
<feature type="repeat" description="Cell wall-binding" evidence="2">
    <location>
        <begin position="2391"/>
        <end position="2410"/>
    </location>
</feature>
<dbReference type="Pfam" id="PF18951">
    <property type="entry name" value="DUF5695"/>
    <property type="match status" value="1"/>
</dbReference>
<dbReference type="Pfam" id="PF07554">
    <property type="entry name" value="FIVAR"/>
    <property type="match status" value="8"/>
</dbReference>
<protein>
    <submittedName>
        <fullName evidence="6">FIVAR domain-containing protein</fullName>
    </submittedName>
</protein>
<dbReference type="SUPFAM" id="SSF69360">
    <property type="entry name" value="Cell wall binding repeat"/>
    <property type="match status" value="1"/>
</dbReference>
<dbReference type="Pfam" id="PF01473">
    <property type="entry name" value="Choline_bind_1"/>
    <property type="match status" value="3"/>
</dbReference>
<dbReference type="InterPro" id="IPR013783">
    <property type="entry name" value="Ig-like_fold"/>
</dbReference>
<keyword evidence="4" id="KW-0812">Transmembrane</keyword>
<dbReference type="Pfam" id="PF07532">
    <property type="entry name" value="Big_4"/>
    <property type="match status" value="1"/>
</dbReference>
<proteinExistence type="predicted"/>
<dbReference type="Gene3D" id="2.10.270.10">
    <property type="entry name" value="Cholin Binding"/>
    <property type="match status" value="3"/>
</dbReference>
<comment type="caution">
    <text evidence="6">The sequence shown here is derived from an EMBL/GenBank/DDBJ whole genome shotgun (WGS) entry which is preliminary data.</text>
</comment>
<dbReference type="InterPro" id="IPR011081">
    <property type="entry name" value="Big_4"/>
</dbReference>
<evidence type="ECO:0000256" key="4">
    <source>
        <dbReference type="SAM" id="Phobius"/>
    </source>
</evidence>
<dbReference type="Gene3D" id="1.20.1270.90">
    <property type="entry name" value="AF1782-like"/>
    <property type="match status" value="5"/>
</dbReference>
<keyword evidence="4" id="KW-1133">Transmembrane helix</keyword>
<gene>
    <name evidence="6" type="ORF">H8712_15830</name>
</gene>
<accession>A0ABR7PFD7</accession>
<evidence type="ECO:0000256" key="3">
    <source>
        <dbReference type="SAM" id="Coils"/>
    </source>
</evidence>
<evidence type="ECO:0000313" key="7">
    <source>
        <dbReference type="Proteomes" id="UP000661649"/>
    </source>
</evidence>
<evidence type="ECO:0000259" key="5">
    <source>
        <dbReference type="Pfam" id="PF07532"/>
    </source>
</evidence>
<dbReference type="InterPro" id="IPR018337">
    <property type="entry name" value="Cell_wall/Cho-bd_repeat"/>
</dbReference>
<feature type="repeat" description="Cell wall-binding" evidence="2">
    <location>
        <begin position="2563"/>
        <end position="2582"/>
    </location>
</feature>
<feature type="domain" description="Bacterial Ig-like" evidence="5">
    <location>
        <begin position="1286"/>
        <end position="1335"/>
    </location>
</feature>
<evidence type="ECO:0000256" key="1">
    <source>
        <dbReference type="ARBA" id="ARBA00022737"/>
    </source>
</evidence>
<dbReference type="InterPro" id="IPR043750">
    <property type="entry name" value="DUF5695"/>
</dbReference>
<dbReference type="Gene3D" id="2.60.120.260">
    <property type="entry name" value="Galactose-binding domain-like"/>
    <property type="match status" value="3"/>
</dbReference>
<dbReference type="PROSITE" id="PS51170">
    <property type="entry name" value="CW"/>
    <property type="match status" value="3"/>
</dbReference>
<organism evidence="6 7">
    <name type="scientific">Blautia stercoris</name>
    <dbReference type="NCBI Taxonomy" id="871664"/>
    <lineage>
        <taxon>Bacteria</taxon>
        <taxon>Bacillati</taxon>
        <taxon>Bacillota</taxon>
        <taxon>Clostridia</taxon>
        <taxon>Lachnospirales</taxon>
        <taxon>Lachnospiraceae</taxon>
        <taxon>Blautia</taxon>
    </lineage>
</organism>
<dbReference type="Pfam" id="PF13385">
    <property type="entry name" value="Laminin_G_3"/>
    <property type="match status" value="1"/>
</dbReference>
<name>A0ABR7PFD7_9FIRM</name>